<feature type="domain" description="Siphovirus-type tail component C-terminal" evidence="2">
    <location>
        <begin position="141"/>
        <end position="236"/>
    </location>
</feature>
<dbReference type="InterPro" id="IPR054738">
    <property type="entry name" value="Siphovirus-type_tail_C"/>
</dbReference>
<dbReference type="NCBIfam" id="TIGR01633">
    <property type="entry name" value="phi3626_gp14_N"/>
    <property type="match status" value="1"/>
</dbReference>
<dbReference type="AlphaFoldDB" id="A0A5Q2MYE2"/>
<dbReference type="Gene3D" id="2.60.120.860">
    <property type="match status" value="1"/>
</dbReference>
<dbReference type="KEGG" id="hcv:FTV88_1557"/>
<proteinExistence type="predicted"/>
<dbReference type="OrthoDB" id="2734969at2"/>
<dbReference type="Gene3D" id="2.40.30.200">
    <property type="match status" value="1"/>
</dbReference>
<dbReference type="RefSeq" id="WP_153724991.1">
    <property type="nucleotide sequence ID" value="NZ_CP045875.1"/>
</dbReference>
<protein>
    <submittedName>
        <fullName evidence="3">Phage tail protein</fullName>
    </submittedName>
</protein>
<evidence type="ECO:0000259" key="2">
    <source>
        <dbReference type="Pfam" id="PF22768"/>
    </source>
</evidence>
<evidence type="ECO:0000313" key="3">
    <source>
        <dbReference type="EMBL" id="QGG47657.1"/>
    </source>
</evidence>
<accession>A0A5Q2MYE2</accession>
<gene>
    <name evidence="3" type="ORF">FTV88_1557</name>
</gene>
<evidence type="ECO:0000313" key="4">
    <source>
        <dbReference type="Proteomes" id="UP000366051"/>
    </source>
</evidence>
<dbReference type="Pfam" id="PF22768">
    <property type="entry name" value="SPP1_Dit"/>
    <property type="match status" value="1"/>
</dbReference>
<name>A0A5Q2MYE2_9FIRM</name>
<organism evidence="3 4">
    <name type="scientific">Heliorestis convoluta</name>
    <dbReference type="NCBI Taxonomy" id="356322"/>
    <lineage>
        <taxon>Bacteria</taxon>
        <taxon>Bacillati</taxon>
        <taxon>Bacillota</taxon>
        <taxon>Clostridia</taxon>
        <taxon>Eubacteriales</taxon>
        <taxon>Heliobacteriaceae</taxon>
        <taxon>Heliorestis</taxon>
    </lineage>
</organism>
<sequence length="237" mass="27056">MFYFNNQDSTDFLIENKVRHSLLPQLEKRTLTVAGRPGFYDFGSRLGGREIQVDVTIKESSSLMLRQKARDIASWLYHQEVKPLLFSDEPDKHYFARVDGKTDIDEIVGLGQGTITFLCPDPFAYGAIKTVPLHAGPITNEGSYDTYPVITLQFQQATSQLRIRSGDKQVLLVHPFQQGQELVVDHNRAVVKLNDLRIMNSLYLSSEFFPIYKGDNWITLEPANIATATVQFREKWL</sequence>
<dbReference type="InterPro" id="IPR008841">
    <property type="entry name" value="Siphovirus-type_tail_N"/>
</dbReference>
<dbReference type="Pfam" id="PF05709">
    <property type="entry name" value="Sipho_tail"/>
    <property type="match status" value="1"/>
</dbReference>
<evidence type="ECO:0000259" key="1">
    <source>
        <dbReference type="Pfam" id="PF05709"/>
    </source>
</evidence>
<keyword evidence="4" id="KW-1185">Reference proteome</keyword>
<dbReference type="InterPro" id="IPR006520">
    <property type="entry name" value="Dit_BPSPP_N"/>
</dbReference>
<reference evidence="4" key="1">
    <citation type="submission" date="2019-11" db="EMBL/GenBank/DDBJ databases">
        <title>Genome sequence of Heliorestis convoluta strain HH, an alkaliphilic and minimalistic phototrophic bacterium from a soda lake in Egypt.</title>
        <authorList>
            <person name="Dewey E.D."/>
            <person name="Stokes L.M."/>
            <person name="Burchell B.M."/>
            <person name="Shaffer K.N."/>
            <person name="Huntington A.M."/>
            <person name="Baker J.M."/>
            <person name="Nadendla S."/>
            <person name="Giglio M.G."/>
            <person name="Touchman J.W."/>
            <person name="Blankenship R.E."/>
            <person name="Madigan M.T."/>
            <person name="Sattley W.M."/>
        </authorList>
    </citation>
    <scope>NUCLEOTIDE SEQUENCE [LARGE SCALE GENOMIC DNA]</scope>
    <source>
        <strain evidence="4">HH</strain>
    </source>
</reference>
<dbReference type="EMBL" id="CP045875">
    <property type="protein sequence ID" value="QGG47657.1"/>
    <property type="molecule type" value="Genomic_DNA"/>
</dbReference>
<dbReference type="Proteomes" id="UP000366051">
    <property type="component" value="Chromosome"/>
</dbReference>
<feature type="domain" description="Siphovirus-type tail component RIFT-related" evidence="1">
    <location>
        <begin position="12"/>
        <end position="119"/>
    </location>
</feature>